<reference evidence="17" key="3">
    <citation type="submission" date="2025-09" db="UniProtKB">
        <authorList>
            <consortium name="Ensembl"/>
        </authorList>
    </citation>
    <scope>IDENTIFICATION</scope>
</reference>
<keyword evidence="18" id="KW-1185">Reference proteome</keyword>
<evidence type="ECO:0000256" key="1">
    <source>
        <dbReference type="ARBA" id="ARBA00001913"/>
    </source>
</evidence>
<feature type="region of interest" description="Disordered" evidence="16">
    <location>
        <begin position="221"/>
        <end position="254"/>
    </location>
</feature>
<comment type="catalytic activity">
    <reaction evidence="9">
        <text>estrone 3-sulfate + H2O = estrone + sulfate + H(+)</text>
        <dbReference type="Rhea" id="RHEA:31055"/>
        <dbReference type="ChEBI" id="CHEBI:15377"/>
        <dbReference type="ChEBI" id="CHEBI:15378"/>
        <dbReference type="ChEBI" id="CHEBI:16189"/>
        <dbReference type="ChEBI" id="CHEBI:17263"/>
        <dbReference type="ChEBI" id="CHEBI:60050"/>
    </reaction>
</comment>
<dbReference type="GO" id="GO:0004065">
    <property type="term" value="F:arylsulfatase activity"/>
    <property type="evidence" value="ECO:0007669"/>
    <property type="project" value="TreeGrafter"/>
</dbReference>
<comment type="cofactor">
    <cofactor evidence="1">
        <name>Ca(2+)</name>
        <dbReference type="ChEBI" id="CHEBI:29108"/>
    </cofactor>
</comment>
<dbReference type="InterPro" id="IPR017850">
    <property type="entry name" value="Alkaline_phosphatase_core_sf"/>
</dbReference>
<comment type="function">
    <text evidence="10">Catalyzes the conversion of sulfated steroid precursors, such as dehydroepiandrosterone sulfate (DHEA-S) and estrone sulfate to the free steroid.</text>
</comment>
<evidence type="ECO:0000256" key="2">
    <source>
        <dbReference type="ARBA" id="ARBA00004154"/>
    </source>
</evidence>
<sequence>MFSCFSRGGIRVPGLVRFPMMLPAGSEVAEPTSNMDVFPTVAALAGAALPADRVIDGRDLMPLLRGRTTRSAHEFLFHYCNAYLNAVRWRPPNDTAVWKAFFFTPRFDPAGANGCFSTHVCFCHGDHVTRHDPPLLFDLSRDPGELPPPPLLITRVRGGVACAWCGGHEKGRGQDRKSGVCVSDGKSRASWENTRVVCARWRHFRPCDLFRALDSKKNNRTGSVRLTGSAAGSPAPHRGVFGATSGTRDLFSRS</sequence>
<dbReference type="EC" id="3.1.6.2" evidence="11"/>
<keyword evidence="6" id="KW-0378">Hydrolase</keyword>
<evidence type="ECO:0000256" key="5">
    <source>
        <dbReference type="ARBA" id="ARBA00022723"/>
    </source>
</evidence>
<dbReference type="PANTHER" id="PTHR42693:SF9">
    <property type="entry name" value="STERYL-SULFATASE"/>
    <property type="match status" value="1"/>
</dbReference>
<dbReference type="Gene3D" id="3.30.1120.10">
    <property type="match status" value="1"/>
</dbReference>
<evidence type="ECO:0000256" key="4">
    <source>
        <dbReference type="ARBA" id="ARBA00022720"/>
    </source>
</evidence>
<evidence type="ECO:0000256" key="12">
    <source>
        <dbReference type="ARBA" id="ARBA00073973"/>
    </source>
</evidence>
<evidence type="ECO:0000256" key="10">
    <source>
        <dbReference type="ARBA" id="ARBA00053464"/>
    </source>
</evidence>
<dbReference type="GeneTree" id="ENSGT00940000161153"/>
<comment type="catalytic activity">
    <reaction evidence="8">
        <text>dehydroepiandrosterone 3-sulfate + H2O = 3beta-hydroxyandrost-5-en-17-one + sulfate + H(+)</text>
        <dbReference type="Rhea" id="RHEA:19873"/>
        <dbReference type="ChEBI" id="CHEBI:15377"/>
        <dbReference type="ChEBI" id="CHEBI:15378"/>
        <dbReference type="ChEBI" id="CHEBI:16189"/>
        <dbReference type="ChEBI" id="CHEBI:28689"/>
        <dbReference type="ChEBI" id="CHEBI:57905"/>
        <dbReference type="EC" id="3.1.6.2"/>
    </reaction>
</comment>
<dbReference type="Pfam" id="PF14707">
    <property type="entry name" value="Sulfatase_C"/>
    <property type="match status" value="1"/>
</dbReference>
<protein>
    <recommendedName>
        <fullName evidence="12">Steryl-sulfatase</fullName>
        <ecNumber evidence="11">3.1.6.2</ecNumber>
    </recommendedName>
    <alternativeName>
        <fullName evidence="13">Arylsulfatase C</fullName>
    </alternativeName>
    <alternativeName>
        <fullName evidence="15">Steroid sulfatase</fullName>
    </alternativeName>
    <alternativeName>
        <fullName evidence="14">Steryl-sulfate sulfohydrolase</fullName>
    </alternativeName>
</protein>
<evidence type="ECO:0000256" key="14">
    <source>
        <dbReference type="ARBA" id="ARBA00076156"/>
    </source>
</evidence>
<keyword evidence="7" id="KW-0106">Calcium</keyword>
<comment type="similarity">
    <text evidence="3">Belongs to the sulfatase family.</text>
</comment>
<evidence type="ECO:0000256" key="15">
    <source>
        <dbReference type="ARBA" id="ARBA00080881"/>
    </source>
</evidence>
<organism evidence="17 18">
    <name type="scientific">Peromyscus maniculatus bairdii</name>
    <name type="common">Prairie deer mouse</name>
    <dbReference type="NCBI Taxonomy" id="230844"/>
    <lineage>
        <taxon>Eukaryota</taxon>
        <taxon>Metazoa</taxon>
        <taxon>Chordata</taxon>
        <taxon>Craniata</taxon>
        <taxon>Vertebrata</taxon>
        <taxon>Euteleostomi</taxon>
        <taxon>Mammalia</taxon>
        <taxon>Eutheria</taxon>
        <taxon>Euarchontoglires</taxon>
        <taxon>Glires</taxon>
        <taxon>Rodentia</taxon>
        <taxon>Myomorpha</taxon>
        <taxon>Muroidea</taxon>
        <taxon>Cricetidae</taxon>
        <taxon>Neotominae</taxon>
        <taxon>Peromyscus</taxon>
    </lineage>
</organism>
<keyword evidence="4" id="KW-0635">Pregnancy</keyword>
<evidence type="ECO:0000256" key="13">
    <source>
        <dbReference type="ARBA" id="ARBA00075314"/>
    </source>
</evidence>
<dbReference type="FunFam" id="3.30.1120.10:FF:000001">
    <property type="entry name" value="Arylsulfatase E"/>
    <property type="match status" value="1"/>
</dbReference>
<proteinExistence type="inferred from homology"/>
<dbReference type="Proteomes" id="UP000694547">
    <property type="component" value="Unassembled WGS sequence"/>
</dbReference>
<evidence type="ECO:0000256" key="3">
    <source>
        <dbReference type="ARBA" id="ARBA00008779"/>
    </source>
</evidence>
<reference evidence="17" key="2">
    <citation type="submission" date="2025-08" db="UniProtKB">
        <authorList>
            <consortium name="Ensembl"/>
        </authorList>
    </citation>
    <scope>IDENTIFICATION</scope>
</reference>
<dbReference type="GO" id="GO:0007565">
    <property type="term" value="P:female pregnancy"/>
    <property type="evidence" value="ECO:0007669"/>
    <property type="project" value="UniProtKB-KW"/>
</dbReference>
<evidence type="ECO:0000256" key="11">
    <source>
        <dbReference type="ARBA" id="ARBA00066357"/>
    </source>
</evidence>
<dbReference type="PANTHER" id="PTHR42693">
    <property type="entry name" value="ARYLSULFATASE FAMILY MEMBER"/>
    <property type="match status" value="1"/>
</dbReference>
<evidence type="ECO:0000256" key="16">
    <source>
        <dbReference type="SAM" id="MobiDB-lite"/>
    </source>
</evidence>
<dbReference type="GO" id="GO:0004773">
    <property type="term" value="F:steryl-sulfatase activity"/>
    <property type="evidence" value="ECO:0007669"/>
    <property type="project" value="UniProtKB-EC"/>
</dbReference>
<name>A0A8C8ULQ1_PERMB</name>
<dbReference type="Gene3D" id="3.40.720.10">
    <property type="entry name" value="Alkaline Phosphatase, subunit A"/>
    <property type="match status" value="1"/>
</dbReference>
<evidence type="ECO:0000256" key="7">
    <source>
        <dbReference type="ARBA" id="ARBA00022837"/>
    </source>
</evidence>
<dbReference type="Ensembl" id="ENSPEMT00000033864.1">
    <property type="protein sequence ID" value="ENSPEMP00000032297.1"/>
    <property type="gene ID" value="ENSPEMG00000029533.1"/>
</dbReference>
<comment type="subcellular location">
    <subcellularLocation>
        <location evidence="2">Microsome membrane</location>
        <topology evidence="2">Multi-pass membrane protein</topology>
    </subcellularLocation>
</comment>
<evidence type="ECO:0000313" key="18">
    <source>
        <dbReference type="Proteomes" id="UP000694547"/>
    </source>
</evidence>
<evidence type="ECO:0000256" key="9">
    <source>
        <dbReference type="ARBA" id="ARBA00052086"/>
    </source>
</evidence>
<accession>A0A8C8ULQ1</accession>
<evidence type="ECO:0000256" key="8">
    <source>
        <dbReference type="ARBA" id="ARBA00050543"/>
    </source>
</evidence>
<dbReference type="InterPro" id="IPR050738">
    <property type="entry name" value="Sulfatase"/>
</dbReference>
<reference evidence="18" key="1">
    <citation type="submission" date="2018-10" db="EMBL/GenBank/DDBJ databases">
        <title>Improved assembly of the deer mouse Peromyscus maniculatus genome.</title>
        <authorList>
            <person name="Lassance J.-M."/>
            <person name="Hoekstra H.E."/>
        </authorList>
    </citation>
    <scope>NUCLEOTIDE SEQUENCE [LARGE SCALE GENOMIC DNA]</scope>
</reference>
<dbReference type="AlphaFoldDB" id="A0A8C8ULQ1"/>
<evidence type="ECO:0000256" key="6">
    <source>
        <dbReference type="ARBA" id="ARBA00022801"/>
    </source>
</evidence>
<dbReference type="SUPFAM" id="SSF53649">
    <property type="entry name" value="Alkaline phosphatase-like"/>
    <property type="match status" value="1"/>
</dbReference>
<evidence type="ECO:0000313" key="17">
    <source>
        <dbReference type="Ensembl" id="ENSPEMP00000032297.1"/>
    </source>
</evidence>
<dbReference type="GO" id="GO:0005783">
    <property type="term" value="C:endoplasmic reticulum"/>
    <property type="evidence" value="ECO:0007669"/>
    <property type="project" value="UniProtKB-ARBA"/>
</dbReference>
<dbReference type="GO" id="GO:0046872">
    <property type="term" value="F:metal ion binding"/>
    <property type="evidence" value="ECO:0007669"/>
    <property type="project" value="UniProtKB-KW"/>
</dbReference>
<keyword evidence="5" id="KW-0479">Metal-binding</keyword>